<dbReference type="GO" id="GO:0006428">
    <property type="term" value="P:isoleucyl-tRNA aminoacylation"/>
    <property type="evidence" value="ECO:0007669"/>
    <property type="project" value="TreeGrafter"/>
</dbReference>
<keyword evidence="2 10" id="KW-0436">Ligase</keyword>
<evidence type="ECO:0000256" key="4">
    <source>
        <dbReference type="ARBA" id="ARBA00022840"/>
    </source>
</evidence>
<evidence type="ECO:0000256" key="3">
    <source>
        <dbReference type="ARBA" id="ARBA00022741"/>
    </source>
</evidence>
<dbReference type="InterPro" id="IPR014729">
    <property type="entry name" value="Rossmann-like_a/b/a_fold"/>
</dbReference>
<keyword evidence="6" id="KW-0030">Aminoacyl-tRNA synthetase</keyword>
<evidence type="ECO:0000256" key="2">
    <source>
        <dbReference type="ARBA" id="ARBA00022598"/>
    </source>
</evidence>
<feature type="region of interest" description="Disordered" evidence="8">
    <location>
        <begin position="1"/>
        <end position="22"/>
    </location>
</feature>
<dbReference type="InterPro" id="IPR001412">
    <property type="entry name" value="aa-tRNA-synth_I_CS"/>
</dbReference>
<dbReference type="AlphaFoldDB" id="A0A9D1DD39"/>
<gene>
    <name evidence="10" type="ORF">IAB36_07355</name>
</gene>
<feature type="compositionally biased region" description="Polar residues" evidence="8">
    <location>
        <begin position="1"/>
        <end position="13"/>
    </location>
</feature>
<evidence type="ECO:0000256" key="8">
    <source>
        <dbReference type="SAM" id="MobiDB-lite"/>
    </source>
</evidence>
<dbReference type="GO" id="GO:0004822">
    <property type="term" value="F:isoleucine-tRNA ligase activity"/>
    <property type="evidence" value="ECO:0007669"/>
    <property type="project" value="UniProtKB-EC"/>
</dbReference>
<keyword evidence="4" id="KW-0067">ATP-binding</keyword>
<sequence length="176" mass="20369">MAQDYNETINLPQTDFPMRGNLPKREPQFIKEWEEEKLYHKIMEHNQGKPMFVLHDGPPYANGNVHMGTAMNKVLKDIILKYKNMSGYQAPYVPGWDTHGLPIELKALKKDGVDPLSITPVELRKLCKEFALSFIGKMEDQFKRLGVLGNWEDPYMTLKPEFEAKQIEVFGAMVKR</sequence>
<dbReference type="PANTHER" id="PTHR42765">
    <property type="entry name" value="SOLEUCYL-TRNA SYNTHETASE"/>
    <property type="match status" value="1"/>
</dbReference>
<dbReference type="PROSITE" id="PS00178">
    <property type="entry name" value="AA_TRNA_LIGASE_I"/>
    <property type="match status" value="1"/>
</dbReference>
<comment type="similarity">
    <text evidence="1">Belongs to the class-I aminoacyl-tRNA synthetase family. IleS type 1 subfamily.</text>
</comment>
<dbReference type="Gene3D" id="3.40.50.620">
    <property type="entry name" value="HUPs"/>
    <property type="match status" value="1"/>
</dbReference>
<dbReference type="PANTHER" id="PTHR42765:SF1">
    <property type="entry name" value="ISOLEUCINE--TRNA LIGASE, MITOCHONDRIAL"/>
    <property type="match status" value="1"/>
</dbReference>
<dbReference type="Pfam" id="PF00133">
    <property type="entry name" value="tRNA-synt_1"/>
    <property type="match status" value="1"/>
</dbReference>
<keyword evidence="5" id="KW-0648">Protein biosynthesis</keyword>
<dbReference type="InterPro" id="IPR050081">
    <property type="entry name" value="Ile-tRNA_ligase"/>
</dbReference>
<proteinExistence type="inferred from homology"/>
<evidence type="ECO:0000256" key="5">
    <source>
        <dbReference type="ARBA" id="ARBA00022917"/>
    </source>
</evidence>
<evidence type="ECO:0000313" key="10">
    <source>
        <dbReference type="EMBL" id="HIR41626.1"/>
    </source>
</evidence>
<name>A0A9D1DD39_9FIRM</name>
<feature type="domain" description="Aminoacyl-tRNA synthetase class Ia" evidence="9">
    <location>
        <begin position="29"/>
        <end position="175"/>
    </location>
</feature>
<keyword evidence="3" id="KW-0547">Nucleotide-binding</keyword>
<evidence type="ECO:0000256" key="1">
    <source>
        <dbReference type="ARBA" id="ARBA00006887"/>
    </source>
</evidence>
<evidence type="ECO:0000256" key="6">
    <source>
        <dbReference type="ARBA" id="ARBA00023146"/>
    </source>
</evidence>
<dbReference type="GO" id="GO:0005524">
    <property type="term" value="F:ATP binding"/>
    <property type="evidence" value="ECO:0007669"/>
    <property type="project" value="UniProtKB-KW"/>
</dbReference>
<comment type="caution">
    <text evidence="10">The sequence shown here is derived from an EMBL/GenBank/DDBJ whole genome shotgun (WGS) entry which is preliminary data.</text>
</comment>
<evidence type="ECO:0000259" key="9">
    <source>
        <dbReference type="Pfam" id="PF00133"/>
    </source>
</evidence>
<organism evidence="10 11">
    <name type="scientific">Candidatus Egerieicola pullicola</name>
    <dbReference type="NCBI Taxonomy" id="2840775"/>
    <lineage>
        <taxon>Bacteria</taxon>
        <taxon>Bacillati</taxon>
        <taxon>Bacillota</taxon>
        <taxon>Clostridia</taxon>
        <taxon>Eubacteriales</taxon>
        <taxon>Oscillospiraceae</taxon>
        <taxon>Oscillospiraceae incertae sedis</taxon>
        <taxon>Candidatus Egerieicola</taxon>
    </lineage>
</organism>
<comment type="catalytic activity">
    <reaction evidence="7">
        <text>tRNA(Ile) + L-isoleucine + ATP = L-isoleucyl-tRNA(Ile) + AMP + diphosphate</text>
        <dbReference type="Rhea" id="RHEA:11060"/>
        <dbReference type="Rhea" id="RHEA-COMP:9666"/>
        <dbReference type="Rhea" id="RHEA-COMP:9695"/>
        <dbReference type="ChEBI" id="CHEBI:30616"/>
        <dbReference type="ChEBI" id="CHEBI:33019"/>
        <dbReference type="ChEBI" id="CHEBI:58045"/>
        <dbReference type="ChEBI" id="CHEBI:78442"/>
        <dbReference type="ChEBI" id="CHEBI:78528"/>
        <dbReference type="ChEBI" id="CHEBI:456215"/>
        <dbReference type="EC" id="6.1.1.5"/>
    </reaction>
</comment>
<feature type="non-terminal residue" evidence="10">
    <location>
        <position position="176"/>
    </location>
</feature>
<dbReference type="EMBL" id="DVGY01000168">
    <property type="protein sequence ID" value="HIR41626.1"/>
    <property type="molecule type" value="Genomic_DNA"/>
</dbReference>
<evidence type="ECO:0000256" key="7">
    <source>
        <dbReference type="ARBA" id="ARBA00048359"/>
    </source>
</evidence>
<dbReference type="InterPro" id="IPR002300">
    <property type="entry name" value="aa-tRNA-synth_Ia"/>
</dbReference>
<accession>A0A9D1DD39</accession>
<protein>
    <submittedName>
        <fullName evidence="10">Class I tRNA ligase family protein</fullName>
    </submittedName>
</protein>
<reference evidence="10" key="1">
    <citation type="submission" date="2020-10" db="EMBL/GenBank/DDBJ databases">
        <authorList>
            <person name="Gilroy R."/>
        </authorList>
    </citation>
    <scope>NUCLEOTIDE SEQUENCE</scope>
    <source>
        <strain evidence="10">CHK184-25365</strain>
    </source>
</reference>
<dbReference type="Proteomes" id="UP000886749">
    <property type="component" value="Unassembled WGS sequence"/>
</dbReference>
<dbReference type="SUPFAM" id="SSF52374">
    <property type="entry name" value="Nucleotidylyl transferase"/>
    <property type="match status" value="1"/>
</dbReference>
<reference evidence="10" key="2">
    <citation type="journal article" date="2021" name="PeerJ">
        <title>Extensive microbial diversity within the chicken gut microbiome revealed by metagenomics and culture.</title>
        <authorList>
            <person name="Gilroy R."/>
            <person name="Ravi A."/>
            <person name="Getino M."/>
            <person name="Pursley I."/>
            <person name="Horton D.L."/>
            <person name="Alikhan N.F."/>
            <person name="Baker D."/>
            <person name="Gharbi K."/>
            <person name="Hall N."/>
            <person name="Watson M."/>
            <person name="Adriaenssens E.M."/>
            <person name="Foster-Nyarko E."/>
            <person name="Jarju S."/>
            <person name="Secka A."/>
            <person name="Antonio M."/>
            <person name="Oren A."/>
            <person name="Chaudhuri R.R."/>
            <person name="La Ragione R."/>
            <person name="Hildebrand F."/>
            <person name="Pallen M.J."/>
        </authorList>
    </citation>
    <scope>NUCLEOTIDE SEQUENCE</scope>
    <source>
        <strain evidence="10">CHK184-25365</strain>
    </source>
</reference>
<evidence type="ECO:0000313" key="11">
    <source>
        <dbReference type="Proteomes" id="UP000886749"/>
    </source>
</evidence>
<dbReference type="GO" id="GO:0005829">
    <property type="term" value="C:cytosol"/>
    <property type="evidence" value="ECO:0007669"/>
    <property type="project" value="TreeGrafter"/>
</dbReference>